<dbReference type="GeneID" id="20639351"/>
<evidence type="ECO:0008006" key="4">
    <source>
        <dbReference type="Google" id="ProtNLM"/>
    </source>
</evidence>
<dbReference type="Proteomes" id="UP000002640">
    <property type="component" value="Unassembled WGS sequence"/>
</dbReference>
<feature type="chain" id="PRO_5003471413" description="Secreted protein" evidence="1">
    <location>
        <begin position="23"/>
        <end position="117"/>
    </location>
</feature>
<protein>
    <recommendedName>
        <fullName evidence="4">Secreted protein</fullName>
    </recommendedName>
</protein>
<sequence length="117" mass="13103">MWHWSNQMTDLVFCFFVICINASVSPALTIFLAKPSDALDMLVSGDPNESTLKFGVVGVLALRRWSDFVLLKRVSSCNSGSDAWEVAGELQSSNVSWLKIAEVMLALRTLRRRHCCH</sequence>
<proteinExistence type="predicted"/>
<dbReference type="KEGG" id="psoj:PHYSODRAFT_262246"/>
<keyword evidence="1" id="KW-0732">Signal</keyword>
<dbReference type="AlphaFoldDB" id="G4YE13"/>
<dbReference type="InParanoid" id="G4YE13"/>
<feature type="signal peptide" evidence="1">
    <location>
        <begin position="1"/>
        <end position="22"/>
    </location>
</feature>
<evidence type="ECO:0000313" key="3">
    <source>
        <dbReference type="Proteomes" id="UP000002640"/>
    </source>
</evidence>
<dbReference type="EMBL" id="JH159151">
    <property type="protein sequence ID" value="EGZ29031.1"/>
    <property type="molecule type" value="Genomic_DNA"/>
</dbReference>
<reference evidence="2 3" key="1">
    <citation type="journal article" date="2006" name="Science">
        <title>Phytophthora genome sequences uncover evolutionary origins and mechanisms of pathogenesis.</title>
        <authorList>
            <person name="Tyler B.M."/>
            <person name="Tripathy S."/>
            <person name="Zhang X."/>
            <person name="Dehal P."/>
            <person name="Jiang R.H."/>
            <person name="Aerts A."/>
            <person name="Arredondo F.D."/>
            <person name="Baxter L."/>
            <person name="Bensasson D."/>
            <person name="Beynon J.L."/>
            <person name="Chapman J."/>
            <person name="Damasceno C.M."/>
            <person name="Dorrance A.E."/>
            <person name="Dou D."/>
            <person name="Dickerman A.W."/>
            <person name="Dubchak I.L."/>
            <person name="Garbelotto M."/>
            <person name="Gijzen M."/>
            <person name="Gordon S.G."/>
            <person name="Govers F."/>
            <person name="Grunwald N.J."/>
            <person name="Huang W."/>
            <person name="Ivors K.L."/>
            <person name="Jones R.W."/>
            <person name="Kamoun S."/>
            <person name="Krampis K."/>
            <person name="Lamour K.H."/>
            <person name="Lee M.K."/>
            <person name="McDonald W.H."/>
            <person name="Medina M."/>
            <person name="Meijer H.J."/>
            <person name="Nordberg E.K."/>
            <person name="Maclean D.J."/>
            <person name="Ospina-Giraldo M.D."/>
            <person name="Morris P.F."/>
            <person name="Phuntumart V."/>
            <person name="Putnam N.H."/>
            <person name="Rash S."/>
            <person name="Rose J.K."/>
            <person name="Sakihama Y."/>
            <person name="Salamov A.A."/>
            <person name="Savidor A."/>
            <person name="Scheuring C.F."/>
            <person name="Smith B.M."/>
            <person name="Sobral B.W."/>
            <person name="Terry A."/>
            <person name="Torto-Alalibo T.A."/>
            <person name="Win J."/>
            <person name="Xu Z."/>
            <person name="Zhang H."/>
            <person name="Grigoriev I.V."/>
            <person name="Rokhsar D.S."/>
            <person name="Boore J.L."/>
        </authorList>
    </citation>
    <scope>NUCLEOTIDE SEQUENCE [LARGE SCALE GENOMIC DNA]</scope>
    <source>
        <strain evidence="2 3">P6497</strain>
    </source>
</reference>
<evidence type="ECO:0000313" key="2">
    <source>
        <dbReference type="EMBL" id="EGZ29031.1"/>
    </source>
</evidence>
<name>G4YE13_PHYSP</name>
<gene>
    <name evidence="2" type="ORF">PHYSODRAFT_262246</name>
</gene>
<accession>G4YE13</accession>
<dbReference type="RefSeq" id="XP_009516306.1">
    <property type="nucleotide sequence ID" value="XM_009518011.1"/>
</dbReference>
<evidence type="ECO:0000256" key="1">
    <source>
        <dbReference type="SAM" id="SignalP"/>
    </source>
</evidence>
<organism evidence="2 3">
    <name type="scientific">Phytophthora sojae (strain P6497)</name>
    <name type="common">Soybean stem and root rot agent</name>
    <name type="synonym">Phytophthora megasperma f. sp. glycines</name>
    <dbReference type="NCBI Taxonomy" id="1094619"/>
    <lineage>
        <taxon>Eukaryota</taxon>
        <taxon>Sar</taxon>
        <taxon>Stramenopiles</taxon>
        <taxon>Oomycota</taxon>
        <taxon>Peronosporomycetes</taxon>
        <taxon>Peronosporales</taxon>
        <taxon>Peronosporaceae</taxon>
        <taxon>Phytophthora</taxon>
    </lineage>
</organism>
<keyword evidence="3" id="KW-1185">Reference proteome</keyword>